<keyword evidence="1" id="KW-0479">Metal-binding</keyword>
<reference evidence="6" key="1">
    <citation type="submission" date="2020-06" db="EMBL/GenBank/DDBJ databases">
        <authorList>
            <consortium name="Plant Systems Biology data submission"/>
        </authorList>
    </citation>
    <scope>NUCLEOTIDE SEQUENCE</scope>
    <source>
        <strain evidence="6">D6</strain>
    </source>
</reference>
<sequence>MSLSLQQEMERIYDDRMMDMIPERLKALLQDETLPLCSGCGVHESNLSFQCQNCLLECYCSESCRASHSKNHYSICQHHCQMRQNPEMPRSSTPRISLARGDDVRILAGVANRIRWADYLVQVGTRHATTTCSKTNHFYLRLALKTYLHCLVWGARRIHRGLAAEPRALCLMALLGGDAQLLLDWYSYTSSWDAPENPQDENDVSPAPSDQSRQKAQYPLLALHGLFEQDTEDSDDCVFSNMYLLVCIRSLARHRKLVTGFATYRDVRTTLPDAVQDHIASFLWSRSDQEYAAALADDEIGRVIQHIQEHKRDGRLFLRQLQSHVPLTPEDAPQLLAGKRGERNLDGIPDASALPELWTSYQACFGHTELAEFFLPQHDKEKKD</sequence>
<name>A0A9N8E8Q1_9STRA</name>
<evidence type="ECO:0000256" key="2">
    <source>
        <dbReference type="ARBA" id="ARBA00022771"/>
    </source>
</evidence>
<evidence type="ECO:0000313" key="6">
    <source>
        <dbReference type="EMBL" id="CAB9514085.1"/>
    </source>
</evidence>
<dbReference type="EMBL" id="CAICTM010000630">
    <property type="protein sequence ID" value="CAB9514085.1"/>
    <property type="molecule type" value="Genomic_DNA"/>
</dbReference>
<dbReference type="Proteomes" id="UP001153069">
    <property type="component" value="Unassembled WGS sequence"/>
</dbReference>
<evidence type="ECO:0000256" key="1">
    <source>
        <dbReference type="ARBA" id="ARBA00022723"/>
    </source>
</evidence>
<dbReference type="AlphaFoldDB" id="A0A9N8E8Q1"/>
<comment type="caution">
    <text evidence="6">The sequence shown here is derived from an EMBL/GenBank/DDBJ whole genome shotgun (WGS) entry which is preliminary data.</text>
</comment>
<evidence type="ECO:0000313" key="7">
    <source>
        <dbReference type="Proteomes" id="UP001153069"/>
    </source>
</evidence>
<dbReference type="PROSITE" id="PS01360">
    <property type="entry name" value="ZF_MYND_1"/>
    <property type="match status" value="1"/>
</dbReference>
<evidence type="ECO:0000256" key="4">
    <source>
        <dbReference type="PROSITE-ProRule" id="PRU00134"/>
    </source>
</evidence>
<accession>A0A9N8E8Q1</accession>
<dbReference type="PROSITE" id="PS50865">
    <property type="entry name" value="ZF_MYND_2"/>
    <property type="match status" value="1"/>
</dbReference>
<proteinExistence type="predicted"/>
<dbReference type="InterPro" id="IPR002893">
    <property type="entry name" value="Znf_MYND"/>
</dbReference>
<dbReference type="GO" id="GO:0008270">
    <property type="term" value="F:zinc ion binding"/>
    <property type="evidence" value="ECO:0007669"/>
    <property type="project" value="UniProtKB-KW"/>
</dbReference>
<dbReference type="SUPFAM" id="SSF144232">
    <property type="entry name" value="HIT/MYND zinc finger-like"/>
    <property type="match status" value="1"/>
</dbReference>
<evidence type="ECO:0000259" key="5">
    <source>
        <dbReference type="PROSITE" id="PS50865"/>
    </source>
</evidence>
<keyword evidence="7" id="KW-1185">Reference proteome</keyword>
<keyword evidence="3" id="KW-0862">Zinc</keyword>
<evidence type="ECO:0000256" key="3">
    <source>
        <dbReference type="ARBA" id="ARBA00022833"/>
    </source>
</evidence>
<feature type="domain" description="MYND-type" evidence="5">
    <location>
        <begin position="37"/>
        <end position="76"/>
    </location>
</feature>
<gene>
    <name evidence="6" type="ORF">SEMRO_631_G178470.1</name>
</gene>
<keyword evidence="2 4" id="KW-0863">Zinc-finger</keyword>
<organism evidence="6 7">
    <name type="scientific">Seminavis robusta</name>
    <dbReference type="NCBI Taxonomy" id="568900"/>
    <lineage>
        <taxon>Eukaryota</taxon>
        <taxon>Sar</taxon>
        <taxon>Stramenopiles</taxon>
        <taxon>Ochrophyta</taxon>
        <taxon>Bacillariophyta</taxon>
        <taxon>Bacillariophyceae</taxon>
        <taxon>Bacillariophycidae</taxon>
        <taxon>Naviculales</taxon>
        <taxon>Naviculaceae</taxon>
        <taxon>Seminavis</taxon>
    </lineage>
</organism>
<protein>
    <recommendedName>
        <fullName evidence="5">MYND-type domain-containing protein</fullName>
    </recommendedName>
</protein>